<reference evidence="1" key="2">
    <citation type="journal article" date="2015" name="Data Brief">
        <title>Shoot transcriptome of the giant reed, Arundo donax.</title>
        <authorList>
            <person name="Barrero R.A."/>
            <person name="Guerrero F.D."/>
            <person name="Moolhuijzen P."/>
            <person name="Goolsby J.A."/>
            <person name="Tidwell J."/>
            <person name="Bellgard S.E."/>
            <person name="Bellgard M.I."/>
        </authorList>
    </citation>
    <scope>NUCLEOTIDE SEQUENCE</scope>
    <source>
        <tissue evidence="1">Shoot tissue taken approximately 20 cm above the soil surface</tissue>
    </source>
</reference>
<name>A0A0A9FYW7_ARUDO</name>
<reference evidence="1" key="1">
    <citation type="submission" date="2014-09" db="EMBL/GenBank/DDBJ databases">
        <authorList>
            <person name="Magalhaes I.L.F."/>
            <person name="Oliveira U."/>
            <person name="Santos F.R."/>
            <person name="Vidigal T.H.D.A."/>
            <person name="Brescovit A.D."/>
            <person name="Santos A.J."/>
        </authorList>
    </citation>
    <scope>NUCLEOTIDE SEQUENCE</scope>
    <source>
        <tissue evidence="1">Shoot tissue taken approximately 20 cm above the soil surface</tissue>
    </source>
</reference>
<dbReference type="EMBL" id="GBRH01181482">
    <property type="protein sequence ID" value="JAE16414.1"/>
    <property type="molecule type" value="Transcribed_RNA"/>
</dbReference>
<accession>A0A0A9FYW7</accession>
<sequence length="8" mass="779">MLSVCGAV</sequence>
<proteinExistence type="predicted"/>
<evidence type="ECO:0000313" key="1">
    <source>
        <dbReference type="EMBL" id="JAE16414.1"/>
    </source>
</evidence>
<protein>
    <submittedName>
        <fullName evidence="1">Uncharacterized protein</fullName>
    </submittedName>
</protein>
<organism evidence="1">
    <name type="scientific">Arundo donax</name>
    <name type="common">Giant reed</name>
    <name type="synonym">Donax arundinaceus</name>
    <dbReference type="NCBI Taxonomy" id="35708"/>
    <lineage>
        <taxon>Eukaryota</taxon>
        <taxon>Viridiplantae</taxon>
        <taxon>Streptophyta</taxon>
        <taxon>Embryophyta</taxon>
        <taxon>Tracheophyta</taxon>
        <taxon>Spermatophyta</taxon>
        <taxon>Magnoliopsida</taxon>
        <taxon>Liliopsida</taxon>
        <taxon>Poales</taxon>
        <taxon>Poaceae</taxon>
        <taxon>PACMAD clade</taxon>
        <taxon>Arundinoideae</taxon>
        <taxon>Arundineae</taxon>
        <taxon>Arundo</taxon>
    </lineage>
</organism>